<comment type="caution">
    <text evidence="1">The sequence shown here is derived from an EMBL/GenBank/DDBJ whole genome shotgun (WGS) entry which is preliminary data.</text>
</comment>
<evidence type="ECO:0000313" key="1">
    <source>
        <dbReference type="EMBL" id="NUB18457.1"/>
    </source>
</evidence>
<name>A0ABX2KSV0_9PROT</name>
<keyword evidence="2" id="KW-1185">Reference proteome</keyword>
<sequence>MDGGSVVLGEDDEGLVTGRWLTLPDRGDPVAPGMLHGKGWVALMYARGRMTTAQVVAAVDIARGLSLEVVASASGLRAVDPSALVVDGGNRTSPPLAPVGGVVGAPAAGRVEQWRRTLRADKATGTLHGRRGAMFVDLVVVRVIMGEVTASALDQRLGLRKDRVRDEVLRQLRAYAETFCLGVPKIPS</sequence>
<reference evidence="1 2" key="1">
    <citation type="submission" date="2019-10" db="EMBL/GenBank/DDBJ databases">
        <title>Genome sequence of Azospirillum formosense CC-Nfb-7.</title>
        <authorList>
            <person name="Ambrosini A."/>
            <person name="Sant'Anna F.H."/>
            <person name="Cassan F.D."/>
            <person name="Souza E.M."/>
            <person name="Passaglia L.M.P."/>
        </authorList>
    </citation>
    <scope>NUCLEOTIDE SEQUENCE [LARGE SCALE GENOMIC DNA]</scope>
    <source>
        <strain evidence="1 2">CC-NFb-7</strain>
    </source>
</reference>
<dbReference type="EMBL" id="WHOR01000018">
    <property type="protein sequence ID" value="NUB18457.1"/>
    <property type="molecule type" value="Genomic_DNA"/>
</dbReference>
<dbReference type="RefSeq" id="WP_174437762.1">
    <property type="nucleotide sequence ID" value="NZ_BAABCC010000005.1"/>
</dbReference>
<gene>
    <name evidence="1" type="ORF">GBZ26_04365</name>
</gene>
<protein>
    <submittedName>
        <fullName evidence="1">Uncharacterized protein</fullName>
    </submittedName>
</protein>
<organism evidence="1 2">
    <name type="scientific">Azospirillum formosense</name>
    <dbReference type="NCBI Taxonomy" id="861533"/>
    <lineage>
        <taxon>Bacteria</taxon>
        <taxon>Pseudomonadati</taxon>
        <taxon>Pseudomonadota</taxon>
        <taxon>Alphaproteobacteria</taxon>
        <taxon>Rhodospirillales</taxon>
        <taxon>Azospirillaceae</taxon>
        <taxon>Azospirillum</taxon>
    </lineage>
</organism>
<proteinExistence type="predicted"/>
<accession>A0ABX2KSV0</accession>
<evidence type="ECO:0000313" key="2">
    <source>
        <dbReference type="Proteomes" id="UP000639419"/>
    </source>
</evidence>
<dbReference type="Proteomes" id="UP000639419">
    <property type="component" value="Unassembled WGS sequence"/>
</dbReference>